<feature type="transmembrane region" description="Helical" evidence="1">
    <location>
        <begin position="1407"/>
        <end position="1424"/>
    </location>
</feature>
<feature type="transmembrane region" description="Helical" evidence="1">
    <location>
        <begin position="6"/>
        <end position="23"/>
    </location>
</feature>
<organism evidence="3 4">
    <name type="scientific">Arsenicitalea aurantiaca</name>
    <dbReference type="NCBI Taxonomy" id="1783274"/>
    <lineage>
        <taxon>Bacteria</taxon>
        <taxon>Pseudomonadati</taxon>
        <taxon>Pseudomonadota</taxon>
        <taxon>Alphaproteobacteria</taxon>
        <taxon>Hyphomicrobiales</taxon>
        <taxon>Devosiaceae</taxon>
        <taxon>Arsenicitalea</taxon>
    </lineage>
</organism>
<dbReference type="SUPFAM" id="SSF53300">
    <property type="entry name" value="vWA-like"/>
    <property type="match status" value="2"/>
</dbReference>
<keyword evidence="1" id="KW-1133">Transmembrane helix</keyword>
<dbReference type="InterPro" id="IPR036465">
    <property type="entry name" value="vWFA_dom_sf"/>
</dbReference>
<dbReference type="Gene3D" id="2.60.40.10">
    <property type="entry name" value="Immunoglobulins"/>
    <property type="match status" value="1"/>
</dbReference>
<dbReference type="Pfam" id="PF13519">
    <property type="entry name" value="VWA_2"/>
    <property type="match status" value="1"/>
</dbReference>
<dbReference type="Pfam" id="PF07584">
    <property type="entry name" value="BatA"/>
    <property type="match status" value="1"/>
</dbReference>
<dbReference type="OrthoDB" id="9784383at2"/>
<evidence type="ECO:0000256" key="1">
    <source>
        <dbReference type="SAM" id="Phobius"/>
    </source>
</evidence>
<dbReference type="Proteomes" id="UP000281547">
    <property type="component" value="Unassembled WGS sequence"/>
</dbReference>
<sequence>MSLVAPFFLGLLALVGLVILLHVQRRRTVTVPSVEIWRRLQNAGAERRRRFEWPRANLLMLLQIAIVTAIAFALAQPLLGNRGADHLVILLDGTPSMGASDGDTSRIELARSAIIDRFAALDPARVSLVRADHAPLALLARQPADADALAVRLDEIEPGGRSADWRDTAEIVAGLVVVGEATRILWASDTPLPAIIGQAGNAEIETLSVGAETGNAGLSLALVPDESVDGGWRLRGTVTLHAPITASALSIAYTPRSGGQPLVLASRQLGNPARPPRPDAPRVEQIDIPLTLPGPGLVTAGLAEDAAAFDNTAWFLADPAPAGLDILYLGSGNQPLLRALQAIEGVSLYQSGTLPEDVSRFPLVIVDGIEIARAPETSTLWIGAGRVAGMPAPEPVPIEGPTNWDNAHPLAEGLAWSELDMRSAFPVEDAGSYRTLLEAEGLPLILARTGPAGRDLRLAFDPADSNWPDLAGFPVFARNIVSWLGPMPGAPIAQACMVGQSCLLDVRMTGGTVTLDAGGPEALAGSVIVPALEEPRFLPRWPGLYTISNGQMQRQIAVGASADGESAIATAPETSGPSLTGVLTALWPWLAGLALVLLIAEGALAGRGPERFLKRAGLSSANPLAGRRRILLGLRGFAIGLVVLALLDVPVLGPTARENVVLVTTAPADGSAATGADLVARATAEATAPLSERGLSVVAEGAPARVMADTDAALEDQGFASGGGRALLLAAALLPEDAPGRIILASDTGPDDPELAAARSLLAARAIPIDVMPPATPAAGEALVQALEAPYPLYAGDSFALTGRIFAVTATRAEVSVLRDDELLAAQDVELQAGHNRIETMITDLPEGRALFEIEIAAEGDAVSRNNRNGLWIDGRAPGTIAVITQQAEQGAAFAEALSGQGFSATVLAPDRAPYTLADWLSYQGVALLNVPAIALTTRQQELLEVAVAQHGLGLMILGGANSFGPGGYLETTLEQLSPLSSRVPREAPEVALVFVLDRSGSMQQMVGDVTRLDVAKRATLAAIELLNEQSRAGIVVFDSEAQVILPLQTVGDAVGAEAALNRIDTGGGTSIYPGLVEAHRMLAGIEAPARHVIVMTDGLSQPGDFPGILARMREDNITVSAVAVGRGAELGTVESIALAGGGAFHASDDFAALPSILSQEAMLLSGSPIEETTSQPIWVGSGERFLSGLPGQMPPVEGFVLTTPKPEANVSLVAPDSESEFMPLLASWRYGNGHVLALATDAAGAWTRAWQALPAYPRLYAQALREFLPATSGPGLELTTRRDGDSVLVVLEAAARDGAARTGLHPVAEAVGPSGEPLAFALREQRQGRYEGRFVPPEPGDYAISVADGEDDATTRVHIAYPSRYDFSRRSDAALQLAAATGGRVLGPEDQIFTGTETRWVARAGWPVWMLGALGLFVIDLLVRYAGLYGRIRSLIPSRSPRSADLAPAPAPL</sequence>
<gene>
    <name evidence="3" type="ORF">EMQ25_09225</name>
</gene>
<feature type="transmembrane region" description="Helical" evidence="1">
    <location>
        <begin position="586"/>
        <end position="605"/>
    </location>
</feature>
<dbReference type="PANTHER" id="PTHR37947">
    <property type="entry name" value="BLL2462 PROTEIN"/>
    <property type="match status" value="1"/>
</dbReference>
<dbReference type="CDD" id="cd00198">
    <property type="entry name" value="vWFA"/>
    <property type="match status" value="1"/>
</dbReference>
<dbReference type="SUPFAM" id="SSF52317">
    <property type="entry name" value="Class I glutamine amidotransferase-like"/>
    <property type="match status" value="1"/>
</dbReference>
<dbReference type="PROSITE" id="PS50194">
    <property type="entry name" value="FILAMIN_REPEAT"/>
    <property type="match status" value="1"/>
</dbReference>
<keyword evidence="4" id="KW-1185">Reference proteome</keyword>
<evidence type="ECO:0000259" key="2">
    <source>
        <dbReference type="PROSITE" id="PS50234"/>
    </source>
</evidence>
<dbReference type="SMART" id="SM00327">
    <property type="entry name" value="VWA"/>
    <property type="match status" value="1"/>
</dbReference>
<protein>
    <submittedName>
        <fullName evidence="3">VWA domain-containing protein</fullName>
    </submittedName>
</protein>
<comment type="caution">
    <text evidence="3">The sequence shown here is derived from an EMBL/GenBank/DDBJ whole genome shotgun (WGS) entry which is preliminary data.</text>
</comment>
<feature type="transmembrane region" description="Helical" evidence="1">
    <location>
        <begin position="56"/>
        <end position="75"/>
    </location>
</feature>
<dbReference type="InterPro" id="IPR017868">
    <property type="entry name" value="Filamin/ABP280_repeat-like"/>
</dbReference>
<evidence type="ECO:0000313" key="4">
    <source>
        <dbReference type="Proteomes" id="UP000281547"/>
    </source>
</evidence>
<evidence type="ECO:0000313" key="3">
    <source>
        <dbReference type="EMBL" id="RUT31051.1"/>
    </source>
</evidence>
<feature type="domain" description="VWFA" evidence="2">
    <location>
        <begin position="992"/>
        <end position="1161"/>
    </location>
</feature>
<dbReference type="InterPro" id="IPR013783">
    <property type="entry name" value="Ig-like_fold"/>
</dbReference>
<reference evidence="3 4" key="1">
    <citation type="journal article" date="2016" name="Int. J. Syst. Evol. Microbiol.">
        <title>Arsenicitalea aurantiaca gen. nov., sp. nov., a new member of the family Hyphomicrobiaceae, isolated from high-arsenic sediment.</title>
        <authorList>
            <person name="Mu Y."/>
            <person name="Zhou L."/>
            <person name="Zeng X.C."/>
            <person name="Liu L."/>
            <person name="Pan Y."/>
            <person name="Chen X."/>
            <person name="Wang J."/>
            <person name="Li S."/>
            <person name="Li W.J."/>
            <person name="Wang Y."/>
        </authorList>
    </citation>
    <scope>NUCLEOTIDE SEQUENCE [LARGE SCALE GENOMIC DNA]</scope>
    <source>
        <strain evidence="3 4">42-50</strain>
    </source>
</reference>
<name>A0A433XAD4_9HYPH</name>
<dbReference type="Gene3D" id="3.40.50.410">
    <property type="entry name" value="von Willebrand factor, type A domain"/>
    <property type="match status" value="2"/>
</dbReference>
<dbReference type="EMBL" id="RZNJ01000003">
    <property type="protein sequence ID" value="RUT31051.1"/>
    <property type="molecule type" value="Genomic_DNA"/>
</dbReference>
<accession>A0A433XAD4</accession>
<dbReference type="PROSITE" id="PS50234">
    <property type="entry name" value="VWFA"/>
    <property type="match status" value="1"/>
</dbReference>
<dbReference type="RefSeq" id="WP_127188297.1">
    <property type="nucleotide sequence ID" value="NZ_RZNJ01000003.1"/>
</dbReference>
<dbReference type="InterPro" id="IPR011933">
    <property type="entry name" value="Double_TM_dom"/>
</dbReference>
<keyword evidence="1" id="KW-0812">Transmembrane</keyword>
<dbReference type="InterPro" id="IPR029062">
    <property type="entry name" value="Class_I_gatase-like"/>
</dbReference>
<keyword evidence="1" id="KW-0472">Membrane</keyword>
<dbReference type="InterPro" id="IPR002035">
    <property type="entry name" value="VWF_A"/>
</dbReference>
<dbReference type="PANTHER" id="PTHR37947:SF2">
    <property type="entry name" value="VON WILLEBRAND FACTOR TYPE A"/>
    <property type="match status" value="1"/>
</dbReference>
<feature type="transmembrane region" description="Helical" evidence="1">
    <location>
        <begin position="632"/>
        <end position="653"/>
    </location>
</feature>
<proteinExistence type="predicted"/>
<dbReference type="InterPro" id="IPR024163">
    <property type="entry name" value="Aerotolerance_reg_N"/>
</dbReference>
<dbReference type="NCBIfam" id="TIGR02226">
    <property type="entry name" value="two_anch"/>
    <property type="match status" value="1"/>
</dbReference>
<dbReference type="Gene3D" id="3.40.50.880">
    <property type="match status" value="1"/>
</dbReference>